<evidence type="ECO:0000256" key="2">
    <source>
        <dbReference type="ARBA" id="ARBA00004906"/>
    </source>
</evidence>
<evidence type="ECO:0000313" key="4">
    <source>
        <dbReference type="EMBL" id="KAJ4757557.1"/>
    </source>
</evidence>
<dbReference type="EMBL" id="JAMFTS010000004">
    <property type="protein sequence ID" value="KAJ4757557.1"/>
    <property type="molecule type" value="Genomic_DNA"/>
</dbReference>
<dbReference type="PANTHER" id="PTHR13318">
    <property type="entry name" value="PARTNER OF PAIRED, ISOFORM B-RELATED"/>
    <property type="match status" value="1"/>
</dbReference>
<dbReference type="Proteomes" id="UP001140206">
    <property type="component" value="Chromosome 4"/>
</dbReference>
<dbReference type="SMART" id="SM00367">
    <property type="entry name" value="LRR_CC"/>
    <property type="match status" value="4"/>
</dbReference>
<evidence type="ECO:0000259" key="3">
    <source>
        <dbReference type="PROSITE" id="PS50097"/>
    </source>
</evidence>
<name>A0AAV8CSY2_9POAL</name>
<sequence length="926" mass="103834">MANKEEPVGEEEENETVVIGLATSSPLAHDLQEESCCCVSTSDIQSWDLPLLLQSSSLLIRTQRSRLIQQSEYFCALLDGSFSESSVKEISVQWDPQIFLQILQSMFGCSIQIEPDNFLLLIEGALFFGVEALLRECEDWFRLVCSETSLFYHLLSLEYLVDTWNYGKEKCVGFIQNECVGCMARNFVDAVKSSSLYKVPFDMLLACTDHPDLTVYSEKQLCEALVKWSLANSEASTNDIFTLFRKVRSNLLPLSYASGLRRFYSEIGNAAVNAIFNTSSELKDSTSLNQFRIRITNYSKKLLLSGCPQMSEILLLISMLKHDTSPSKIKQILNSSPSLICNSLKSLENKSFFSFPNVLAIDISGCHQLNARCTFECLNRAFPSLAILRASHCSQFRVQDLNFLINACPSLNEIDFSLSFVAGNFQWSGHGREDVLSMAARAVDNRCVRHLSKLTLEGHTDLNDRHLSVILSLTEMLSYLNIKGCSGLSDMALAAFLEKCLSIHSLLLCYTSFGKESVEVLCSDKCQNSIRSPTMASRLQHLHLDGCKGIDEFAMSRLLNHMTMIKEVSLRGTALTDEAIFNFTVSSLERLDVSDTKVSMVGLRPLIRRNHNLRCLKATGCNNLHQDLTANSSISPLLCELSDNCNNLEEVALGWGFSLFSVLIEDLMFFRTLRKLTLGLGASPGLQFLHCLPSLCPLMESLVIRFQVTSDDVIRNLLESLKHLQVLELRYCLGDLTMHCFEIPQNLTLTRLRLEWVCRWMTNDQLALLTRTFCSLTEFSLSGCKLLNSYSQDIISAGWPGLTVLHLEECGNLTKSGVSSLLSCKGLVDLLLRHNGGGIPRTFMTDAASELPQLRILALDLCDAYDGGFDSPSHTFLRTVKMSRCKKQKLCFELNAEIAKPIHKETIILQWNSKTDLRTSIVKERI</sequence>
<dbReference type="Gene3D" id="1.25.40.420">
    <property type="match status" value="1"/>
</dbReference>
<comment type="pathway">
    <text evidence="2">Protein modification; protein ubiquitination.</text>
</comment>
<evidence type="ECO:0000313" key="5">
    <source>
        <dbReference type="Proteomes" id="UP001140206"/>
    </source>
</evidence>
<dbReference type="AlphaFoldDB" id="A0AAV8CSY2"/>
<proteinExistence type="predicted"/>
<dbReference type="PROSITE" id="PS50097">
    <property type="entry name" value="BTB"/>
    <property type="match status" value="1"/>
</dbReference>
<dbReference type="InterPro" id="IPR011333">
    <property type="entry name" value="SKP1/BTB/POZ_sf"/>
</dbReference>
<keyword evidence="5" id="KW-1185">Reference proteome</keyword>
<dbReference type="Gene3D" id="3.80.10.10">
    <property type="entry name" value="Ribonuclease Inhibitor"/>
    <property type="match status" value="2"/>
</dbReference>
<dbReference type="InterPro" id="IPR011705">
    <property type="entry name" value="BACK"/>
</dbReference>
<dbReference type="InterPro" id="IPR006553">
    <property type="entry name" value="Leu-rich_rpt_Cys-con_subtyp"/>
</dbReference>
<organism evidence="4 5">
    <name type="scientific">Rhynchospora pubera</name>
    <dbReference type="NCBI Taxonomy" id="906938"/>
    <lineage>
        <taxon>Eukaryota</taxon>
        <taxon>Viridiplantae</taxon>
        <taxon>Streptophyta</taxon>
        <taxon>Embryophyta</taxon>
        <taxon>Tracheophyta</taxon>
        <taxon>Spermatophyta</taxon>
        <taxon>Magnoliopsida</taxon>
        <taxon>Liliopsida</taxon>
        <taxon>Poales</taxon>
        <taxon>Cyperaceae</taxon>
        <taxon>Cyperoideae</taxon>
        <taxon>Rhynchosporeae</taxon>
        <taxon>Rhynchospora</taxon>
    </lineage>
</organism>
<dbReference type="SUPFAM" id="SSF52047">
    <property type="entry name" value="RNI-like"/>
    <property type="match status" value="2"/>
</dbReference>
<dbReference type="InterPro" id="IPR032675">
    <property type="entry name" value="LRR_dom_sf"/>
</dbReference>
<gene>
    <name evidence="4" type="ORF">LUZ62_067932</name>
</gene>
<dbReference type="GO" id="GO:0031146">
    <property type="term" value="P:SCF-dependent proteasomal ubiquitin-dependent protein catabolic process"/>
    <property type="evidence" value="ECO:0007669"/>
    <property type="project" value="TreeGrafter"/>
</dbReference>
<comment type="function">
    <text evidence="1">May act as a substrate-specific adapter of an E3 ubiquitin-protein ligase complex (CUL3-RBX1-BTB) which mediates the ubiquitination and subsequent proteasomal degradation of target proteins.</text>
</comment>
<reference evidence="4" key="1">
    <citation type="submission" date="2022-08" db="EMBL/GenBank/DDBJ databases">
        <authorList>
            <person name="Marques A."/>
        </authorList>
    </citation>
    <scope>NUCLEOTIDE SEQUENCE</scope>
    <source>
        <strain evidence="4">RhyPub2mFocal</strain>
        <tissue evidence="4">Leaves</tissue>
    </source>
</reference>
<comment type="caution">
    <text evidence="4">The sequence shown here is derived from an EMBL/GenBank/DDBJ whole genome shotgun (WGS) entry which is preliminary data.</text>
</comment>
<dbReference type="Pfam" id="PF07707">
    <property type="entry name" value="BACK"/>
    <property type="match status" value="1"/>
</dbReference>
<protein>
    <submittedName>
        <fullName evidence="4">BTB/POZ domain-containing protein FBL11</fullName>
    </submittedName>
</protein>
<dbReference type="SUPFAM" id="SSF54695">
    <property type="entry name" value="POZ domain"/>
    <property type="match status" value="1"/>
</dbReference>
<evidence type="ECO:0000256" key="1">
    <source>
        <dbReference type="ARBA" id="ARBA00002668"/>
    </source>
</evidence>
<dbReference type="Gene3D" id="3.30.710.10">
    <property type="entry name" value="Potassium Channel Kv1.1, Chain A"/>
    <property type="match status" value="1"/>
</dbReference>
<dbReference type="GO" id="GO:0019005">
    <property type="term" value="C:SCF ubiquitin ligase complex"/>
    <property type="evidence" value="ECO:0007669"/>
    <property type="project" value="TreeGrafter"/>
</dbReference>
<accession>A0AAV8CSY2</accession>
<dbReference type="Pfam" id="PF00651">
    <property type="entry name" value="BTB"/>
    <property type="match status" value="1"/>
</dbReference>
<dbReference type="InterPro" id="IPR000210">
    <property type="entry name" value="BTB/POZ_dom"/>
</dbReference>
<feature type="domain" description="BTB" evidence="3">
    <location>
        <begin position="47"/>
        <end position="115"/>
    </location>
</feature>
<dbReference type="SMART" id="SM00875">
    <property type="entry name" value="BACK"/>
    <property type="match status" value="1"/>
</dbReference>